<feature type="transmembrane region" description="Helical" evidence="1">
    <location>
        <begin position="13"/>
        <end position="34"/>
    </location>
</feature>
<reference evidence="2" key="2">
    <citation type="submission" date="2020-09" db="EMBL/GenBank/DDBJ databases">
        <authorList>
            <person name="Sun Q."/>
            <person name="Zhou Y."/>
        </authorList>
    </citation>
    <scope>NUCLEOTIDE SEQUENCE</scope>
    <source>
        <strain evidence="2">CGMCC 1.3617</strain>
    </source>
</reference>
<dbReference type="InterPro" id="IPR018895">
    <property type="entry name" value="DUF2474"/>
</dbReference>
<evidence type="ECO:0008006" key="4">
    <source>
        <dbReference type="Google" id="ProtNLM"/>
    </source>
</evidence>
<reference evidence="2" key="1">
    <citation type="journal article" date="2014" name="Int. J. Syst. Evol. Microbiol.">
        <title>Complete genome sequence of Corynebacterium casei LMG S-19264T (=DSM 44701T), isolated from a smear-ripened cheese.</title>
        <authorList>
            <consortium name="US DOE Joint Genome Institute (JGI-PGF)"/>
            <person name="Walter F."/>
            <person name="Albersmeier A."/>
            <person name="Kalinowski J."/>
            <person name="Ruckert C."/>
        </authorList>
    </citation>
    <scope>NUCLEOTIDE SEQUENCE</scope>
    <source>
        <strain evidence="2">CGMCC 1.3617</strain>
    </source>
</reference>
<accession>A0A917KT95</accession>
<keyword evidence="1" id="KW-0812">Transmembrane</keyword>
<name>A0A917KT95_9PROT</name>
<dbReference type="EMBL" id="BMKW01000009">
    <property type="protein sequence ID" value="GGJ26817.1"/>
    <property type="molecule type" value="Genomic_DNA"/>
</dbReference>
<evidence type="ECO:0000313" key="2">
    <source>
        <dbReference type="EMBL" id="GGJ26817.1"/>
    </source>
</evidence>
<proteinExistence type="predicted"/>
<evidence type="ECO:0000313" key="3">
    <source>
        <dbReference type="Proteomes" id="UP000661507"/>
    </source>
</evidence>
<keyword evidence="1" id="KW-0472">Membrane</keyword>
<evidence type="ECO:0000256" key="1">
    <source>
        <dbReference type="SAM" id="Phobius"/>
    </source>
</evidence>
<sequence>MAGAGTRPLAARIGWFVLIWVGSVLALGVVGYGIKLMLR</sequence>
<comment type="caution">
    <text evidence="2">The sequence shown here is derived from an EMBL/GenBank/DDBJ whole genome shotgun (WGS) entry which is preliminary data.</text>
</comment>
<gene>
    <name evidence="2" type="ORF">GCM10011320_37790</name>
</gene>
<organism evidence="2 3">
    <name type="scientific">Neoroseomonas lacus</name>
    <dbReference type="NCBI Taxonomy" id="287609"/>
    <lineage>
        <taxon>Bacteria</taxon>
        <taxon>Pseudomonadati</taxon>
        <taxon>Pseudomonadota</taxon>
        <taxon>Alphaproteobacteria</taxon>
        <taxon>Acetobacterales</taxon>
        <taxon>Acetobacteraceae</taxon>
        <taxon>Neoroseomonas</taxon>
    </lineage>
</organism>
<dbReference type="Pfam" id="PF10617">
    <property type="entry name" value="DUF2474"/>
    <property type="match status" value="1"/>
</dbReference>
<protein>
    <recommendedName>
        <fullName evidence="4">DUF2474 domain-containing protein</fullName>
    </recommendedName>
</protein>
<dbReference type="RefSeq" id="WP_188969508.1">
    <property type="nucleotide sequence ID" value="NZ_BMKW01000009.1"/>
</dbReference>
<keyword evidence="3" id="KW-1185">Reference proteome</keyword>
<dbReference type="Proteomes" id="UP000661507">
    <property type="component" value="Unassembled WGS sequence"/>
</dbReference>
<dbReference type="AlphaFoldDB" id="A0A917KT95"/>
<keyword evidence="1" id="KW-1133">Transmembrane helix</keyword>